<keyword evidence="4" id="KW-0418">Kinase</keyword>
<accession>A0ABQ0AVW2</accession>
<keyword evidence="9" id="KW-1185">Reference proteome</keyword>
<organism evidence="8 9">
    <name type="scientific">Enterocloster alcoholdehydrogenati</name>
    <dbReference type="NCBI Taxonomy" id="2547410"/>
    <lineage>
        <taxon>Bacteria</taxon>
        <taxon>Bacillati</taxon>
        <taxon>Bacillota</taxon>
        <taxon>Clostridia</taxon>
        <taxon>Lachnospirales</taxon>
        <taxon>Lachnospiraceae</taxon>
        <taxon>Enterocloster</taxon>
    </lineage>
</organism>
<feature type="coiled-coil region" evidence="5">
    <location>
        <begin position="380"/>
        <end position="407"/>
    </location>
</feature>
<proteinExistence type="predicted"/>
<dbReference type="RefSeq" id="WP_390469456.1">
    <property type="nucleotide sequence ID" value="NZ_BAABXL010000001.1"/>
</dbReference>
<evidence type="ECO:0000256" key="3">
    <source>
        <dbReference type="ARBA" id="ARBA00022679"/>
    </source>
</evidence>
<keyword evidence="6" id="KW-0812">Transmembrane</keyword>
<evidence type="ECO:0000259" key="7">
    <source>
        <dbReference type="PROSITE" id="PS50885"/>
    </source>
</evidence>
<dbReference type="SMART" id="SM00387">
    <property type="entry name" value="HATPase_c"/>
    <property type="match status" value="1"/>
</dbReference>
<evidence type="ECO:0000256" key="1">
    <source>
        <dbReference type="ARBA" id="ARBA00004370"/>
    </source>
</evidence>
<feature type="transmembrane region" description="Helical" evidence="6">
    <location>
        <begin position="21"/>
        <end position="42"/>
    </location>
</feature>
<keyword evidence="6" id="KW-0472">Membrane</keyword>
<dbReference type="PANTHER" id="PTHR34220">
    <property type="entry name" value="SENSOR HISTIDINE KINASE YPDA"/>
    <property type="match status" value="1"/>
</dbReference>
<gene>
    <name evidence="8" type="ORF">F130042H8_12130</name>
</gene>
<dbReference type="InterPro" id="IPR036890">
    <property type="entry name" value="HATPase_C_sf"/>
</dbReference>
<keyword evidence="5" id="KW-0175">Coiled coil</keyword>
<dbReference type="InterPro" id="IPR050640">
    <property type="entry name" value="Bact_2-comp_sensor_kinase"/>
</dbReference>
<keyword evidence="6" id="KW-1133">Transmembrane helix</keyword>
<evidence type="ECO:0000256" key="6">
    <source>
        <dbReference type="SAM" id="Phobius"/>
    </source>
</evidence>
<dbReference type="SUPFAM" id="SSF55874">
    <property type="entry name" value="ATPase domain of HSP90 chaperone/DNA topoisomerase II/histidine kinase"/>
    <property type="match status" value="1"/>
</dbReference>
<dbReference type="Proteomes" id="UP001600894">
    <property type="component" value="Unassembled WGS sequence"/>
</dbReference>
<evidence type="ECO:0000313" key="9">
    <source>
        <dbReference type="Proteomes" id="UP001600894"/>
    </source>
</evidence>
<feature type="transmembrane region" description="Helical" evidence="6">
    <location>
        <begin position="316"/>
        <end position="337"/>
    </location>
</feature>
<dbReference type="Pfam" id="PF02518">
    <property type="entry name" value="HATPase_c"/>
    <property type="match status" value="1"/>
</dbReference>
<keyword evidence="3" id="KW-0808">Transferase</keyword>
<evidence type="ECO:0000256" key="2">
    <source>
        <dbReference type="ARBA" id="ARBA00022553"/>
    </source>
</evidence>
<evidence type="ECO:0000256" key="4">
    <source>
        <dbReference type="ARBA" id="ARBA00022777"/>
    </source>
</evidence>
<dbReference type="Pfam" id="PF06580">
    <property type="entry name" value="His_kinase"/>
    <property type="match status" value="1"/>
</dbReference>
<dbReference type="Gene3D" id="3.30.565.10">
    <property type="entry name" value="Histidine kinase-like ATPase, C-terminal domain"/>
    <property type="match status" value="1"/>
</dbReference>
<comment type="subcellular location">
    <subcellularLocation>
        <location evidence="1">Membrane</location>
    </subcellularLocation>
</comment>
<dbReference type="InterPro" id="IPR003594">
    <property type="entry name" value="HATPase_dom"/>
</dbReference>
<sequence length="615" mass="69479">MKHPLKRLLHYYIYDMKLKKKLAVSYAILFMLPMAVVTVLMYTRFFQIVLNNTLQSEEAFHAQSALAAENLMTHISYASDTLTDALSVQGLFSIPKEQAKTSALSRSQLDSLYNQARMAAEPSLIRSVRIYYDDSSYPRLDVWNNGRQILFSPFSSLDSQWISQFKVSEEDYLFCSSSLSETERETCGNLAYITRLNYLPQNGETERETAAYVAVYFSRSSLQELIANRRSIEGEYTFFADQNGRTIQTGDLKTNKSMPAIPPELFEQLKTEEEFLPAELNGIRVYAACFPVKDSGWYLISLIPREKLQAVGASTIMNFIGLYAFISLLALFLAYLLSRSFADRIIHVALQMESIRSGRPQPLILEQAGNDEIGILSGAYNFMTAEINELMDQQEQASKELQKAQFRALQAQINPHFLYNTLDMINWLAQSGQTGQVSEAIQALTRFYRLTLGRKDLLSSIRDEITHVSLYMQLQNMRYNHCASFIADVPPELLDFTIPKLTFQPIVENALLHGILMKEEKKGSILLTGWREDNDIILVICDDGAGIPPEKLDTLLDEPNTEGALTSTRHIGVSNTNLRLKSLYGEGFGLSFTSVTGKGTEVTLKIPAMQEQMPL</sequence>
<feature type="domain" description="HAMP" evidence="7">
    <location>
        <begin position="339"/>
        <end position="392"/>
    </location>
</feature>
<keyword evidence="2" id="KW-0597">Phosphoprotein</keyword>
<dbReference type="PROSITE" id="PS50885">
    <property type="entry name" value="HAMP"/>
    <property type="match status" value="1"/>
</dbReference>
<reference evidence="8 9" key="1">
    <citation type="submission" date="2024-04" db="EMBL/GenBank/DDBJ databases">
        <title>Defined microbial consortia suppress multidrug-resistant proinflammatory Enterobacteriaceae via ecological control.</title>
        <authorList>
            <person name="Furuichi M."/>
            <person name="Kawaguchi T."/>
            <person name="Pust M."/>
            <person name="Yasuma K."/>
            <person name="Plichta D."/>
            <person name="Hasegawa N."/>
            <person name="Ohya T."/>
            <person name="Bhattarai S."/>
            <person name="Sasajima S."/>
            <person name="Aoto Y."/>
            <person name="Tuganbaev T."/>
            <person name="Yaginuma M."/>
            <person name="Ueda M."/>
            <person name="Okahashi N."/>
            <person name="Amafuji K."/>
            <person name="Kiridooshi Y."/>
            <person name="Sugita K."/>
            <person name="Strazar M."/>
            <person name="Skelly A."/>
            <person name="Suda W."/>
            <person name="Hattori M."/>
            <person name="Nakamoto N."/>
            <person name="Caballero S."/>
            <person name="Norman J."/>
            <person name="Olle B."/>
            <person name="Tanoue T."/>
            <person name="Arita M."/>
            <person name="Bucci V."/>
            <person name="Atarashi K."/>
            <person name="Xavier R."/>
            <person name="Honda K."/>
        </authorList>
    </citation>
    <scope>NUCLEOTIDE SEQUENCE [LARGE SCALE GENOMIC DNA]</scope>
    <source>
        <strain evidence="9">f13</strain>
    </source>
</reference>
<protein>
    <recommendedName>
        <fullName evidence="7">HAMP domain-containing protein</fullName>
    </recommendedName>
</protein>
<dbReference type="Gene3D" id="3.30.450.20">
    <property type="entry name" value="PAS domain"/>
    <property type="match status" value="1"/>
</dbReference>
<evidence type="ECO:0000256" key="5">
    <source>
        <dbReference type="SAM" id="Coils"/>
    </source>
</evidence>
<dbReference type="EMBL" id="BAABXL010000001">
    <property type="protein sequence ID" value="GAA6268153.1"/>
    <property type="molecule type" value="Genomic_DNA"/>
</dbReference>
<comment type="caution">
    <text evidence="8">The sequence shown here is derived from an EMBL/GenBank/DDBJ whole genome shotgun (WGS) entry which is preliminary data.</text>
</comment>
<evidence type="ECO:0000313" key="8">
    <source>
        <dbReference type="EMBL" id="GAA6268153.1"/>
    </source>
</evidence>
<dbReference type="Gene3D" id="6.10.340.10">
    <property type="match status" value="1"/>
</dbReference>
<dbReference type="InterPro" id="IPR010559">
    <property type="entry name" value="Sig_transdc_His_kin_internal"/>
</dbReference>
<name>A0ABQ0AVW2_9FIRM</name>
<dbReference type="PANTHER" id="PTHR34220:SF7">
    <property type="entry name" value="SENSOR HISTIDINE KINASE YPDA"/>
    <property type="match status" value="1"/>
</dbReference>
<dbReference type="InterPro" id="IPR003660">
    <property type="entry name" value="HAMP_dom"/>
</dbReference>